<evidence type="ECO:0000313" key="4">
    <source>
        <dbReference type="Proteomes" id="UP000314294"/>
    </source>
</evidence>
<gene>
    <name evidence="3" type="primary">P2RX7</name>
    <name evidence="3" type="ORF">EYF80_032921</name>
</gene>
<dbReference type="Pfam" id="PF20478">
    <property type="entry name" value="P2RX7_C"/>
    <property type="match status" value="1"/>
</dbReference>
<protein>
    <submittedName>
        <fullName evidence="3">P2X purinoceptor 7</fullName>
    </submittedName>
</protein>
<keyword evidence="4" id="KW-1185">Reference proteome</keyword>
<evidence type="ECO:0000313" key="3">
    <source>
        <dbReference type="EMBL" id="TNN56825.1"/>
    </source>
</evidence>
<dbReference type="AlphaFoldDB" id="A0A4Z2GUJ9"/>
<proteinExistence type="predicted"/>
<dbReference type="GO" id="GO:0001614">
    <property type="term" value="F:purinergic nucleotide receptor activity"/>
    <property type="evidence" value="ECO:0007669"/>
    <property type="project" value="InterPro"/>
</dbReference>
<dbReference type="PANTHER" id="PTHR36981">
    <property type="entry name" value="ZGC:195170"/>
    <property type="match status" value="1"/>
</dbReference>
<sequence>MVLLQESTSASSDVETTQDGGPAQRSRRGRGRGARGRGARGRRRGVRVTDIDSDDLIRLQELKDRRTAEIQTKVRSLTKEQKDELLDTVMSRLPGLIFDILTLEVPQRPDVPDGGPLHWCTCNNCREMTTDQERLCCRQAPENCISSMAHMQFYVLDPGVLRLARAAWNDVFAVDDEQEPGVDQRQYRHAAYRQFVLWQHGRLGEGNRVIIPSCCVWKIRTSFPDPLGQYVGFRVRRLV</sequence>
<dbReference type="OrthoDB" id="10066060at2759"/>
<dbReference type="PANTHER" id="PTHR36981:SF3">
    <property type="entry name" value="UBIQUITIN-LIKE PROTEASE FAMILY PROFILE DOMAIN-CONTAINING PROTEIN"/>
    <property type="match status" value="1"/>
</dbReference>
<dbReference type="GO" id="GO:0005216">
    <property type="term" value="F:monoatomic ion channel activity"/>
    <property type="evidence" value="ECO:0007669"/>
    <property type="project" value="InterPro"/>
</dbReference>
<evidence type="ECO:0000256" key="1">
    <source>
        <dbReference type="SAM" id="MobiDB-lite"/>
    </source>
</evidence>
<feature type="compositionally biased region" description="Basic residues" evidence="1">
    <location>
        <begin position="25"/>
        <end position="46"/>
    </location>
</feature>
<dbReference type="InterPro" id="IPR046815">
    <property type="entry name" value="P2RX7_C"/>
</dbReference>
<feature type="domain" description="P2X purinoreceptor 7 intracellular" evidence="2">
    <location>
        <begin position="59"/>
        <end position="234"/>
    </location>
</feature>
<name>A0A4Z2GUJ9_9TELE</name>
<dbReference type="GO" id="GO:0005524">
    <property type="term" value="F:ATP binding"/>
    <property type="evidence" value="ECO:0007669"/>
    <property type="project" value="InterPro"/>
</dbReference>
<dbReference type="InterPro" id="IPR003050">
    <property type="entry name" value="P2X7_purinoceptor"/>
</dbReference>
<accession>A0A4Z2GUJ9</accession>
<feature type="compositionally biased region" description="Polar residues" evidence="1">
    <location>
        <begin position="1"/>
        <end position="19"/>
    </location>
</feature>
<evidence type="ECO:0000259" key="2">
    <source>
        <dbReference type="Pfam" id="PF20478"/>
    </source>
</evidence>
<reference evidence="3 4" key="1">
    <citation type="submission" date="2019-03" db="EMBL/GenBank/DDBJ databases">
        <title>First draft genome of Liparis tanakae, snailfish: a comprehensive survey of snailfish specific genes.</title>
        <authorList>
            <person name="Kim W."/>
            <person name="Song I."/>
            <person name="Jeong J.-H."/>
            <person name="Kim D."/>
            <person name="Kim S."/>
            <person name="Ryu S."/>
            <person name="Song J.Y."/>
            <person name="Lee S.K."/>
        </authorList>
    </citation>
    <scope>NUCLEOTIDE SEQUENCE [LARGE SCALE GENOMIC DNA]</scope>
    <source>
        <tissue evidence="3">Muscle</tissue>
    </source>
</reference>
<dbReference type="GO" id="GO:0016020">
    <property type="term" value="C:membrane"/>
    <property type="evidence" value="ECO:0007669"/>
    <property type="project" value="InterPro"/>
</dbReference>
<comment type="caution">
    <text evidence="3">The sequence shown here is derived from an EMBL/GenBank/DDBJ whole genome shotgun (WGS) entry which is preliminary data.</text>
</comment>
<feature type="region of interest" description="Disordered" evidence="1">
    <location>
        <begin position="1"/>
        <end position="46"/>
    </location>
</feature>
<organism evidence="3 4">
    <name type="scientific">Liparis tanakae</name>
    <name type="common">Tanaka's snailfish</name>
    <dbReference type="NCBI Taxonomy" id="230148"/>
    <lineage>
        <taxon>Eukaryota</taxon>
        <taxon>Metazoa</taxon>
        <taxon>Chordata</taxon>
        <taxon>Craniata</taxon>
        <taxon>Vertebrata</taxon>
        <taxon>Euteleostomi</taxon>
        <taxon>Actinopterygii</taxon>
        <taxon>Neopterygii</taxon>
        <taxon>Teleostei</taxon>
        <taxon>Neoteleostei</taxon>
        <taxon>Acanthomorphata</taxon>
        <taxon>Eupercaria</taxon>
        <taxon>Perciformes</taxon>
        <taxon>Cottioidei</taxon>
        <taxon>Cottales</taxon>
        <taxon>Liparidae</taxon>
        <taxon>Liparis</taxon>
    </lineage>
</organism>
<dbReference type="EMBL" id="SRLO01000419">
    <property type="protein sequence ID" value="TNN56825.1"/>
    <property type="molecule type" value="Genomic_DNA"/>
</dbReference>
<dbReference type="PRINTS" id="PR01314">
    <property type="entry name" value="P2X7RECEPTOR"/>
</dbReference>
<dbReference type="Proteomes" id="UP000314294">
    <property type="component" value="Unassembled WGS sequence"/>
</dbReference>